<dbReference type="Proteomes" id="UP000070501">
    <property type="component" value="Unassembled WGS sequence"/>
</dbReference>
<protein>
    <submittedName>
        <fullName evidence="2">Uncharacterized protein</fullName>
    </submittedName>
</protein>
<dbReference type="InParanoid" id="A0A136IRG7"/>
<name>A0A136IRG7_9PEZI</name>
<organism evidence="2 3">
    <name type="scientific">Microdochium bolleyi</name>
    <dbReference type="NCBI Taxonomy" id="196109"/>
    <lineage>
        <taxon>Eukaryota</taxon>
        <taxon>Fungi</taxon>
        <taxon>Dikarya</taxon>
        <taxon>Ascomycota</taxon>
        <taxon>Pezizomycotina</taxon>
        <taxon>Sordariomycetes</taxon>
        <taxon>Xylariomycetidae</taxon>
        <taxon>Xylariales</taxon>
        <taxon>Microdochiaceae</taxon>
        <taxon>Microdochium</taxon>
    </lineage>
</organism>
<feature type="region of interest" description="Disordered" evidence="1">
    <location>
        <begin position="31"/>
        <end position="64"/>
    </location>
</feature>
<proteinExistence type="predicted"/>
<evidence type="ECO:0000256" key="1">
    <source>
        <dbReference type="SAM" id="MobiDB-lite"/>
    </source>
</evidence>
<gene>
    <name evidence="2" type="ORF">Micbo1qcDRAFT_22436</name>
</gene>
<dbReference type="EMBL" id="KQ964262">
    <property type="protein sequence ID" value="KXJ87532.1"/>
    <property type="molecule type" value="Genomic_DNA"/>
</dbReference>
<feature type="region of interest" description="Disordered" evidence="1">
    <location>
        <begin position="187"/>
        <end position="206"/>
    </location>
</feature>
<evidence type="ECO:0000313" key="3">
    <source>
        <dbReference type="Proteomes" id="UP000070501"/>
    </source>
</evidence>
<reference evidence="3" key="1">
    <citation type="submission" date="2016-02" db="EMBL/GenBank/DDBJ databases">
        <title>Draft genome sequence of Microdochium bolleyi, a fungal endophyte of beachgrass.</title>
        <authorList>
            <consortium name="DOE Joint Genome Institute"/>
            <person name="David A.S."/>
            <person name="May G."/>
            <person name="Haridas S."/>
            <person name="Lim J."/>
            <person name="Wang M."/>
            <person name="Labutti K."/>
            <person name="Lipzen A."/>
            <person name="Barry K."/>
            <person name="Grigoriev I.V."/>
        </authorList>
    </citation>
    <scope>NUCLEOTIDE SEQUENCE [LARGE SCALE GENOMIC DNA]</scope>
    <source>
        <strain evidence="3">J235TASD1</strain>
    </source>
</reference>
<accession>A0A136IRG7</accession>
<sequence>MGIPRRCCAGRLEARRRSVAAYASQRFAGWRAQRHRAGPLPRHDPGQLKTHMPRRSGQPARSELGARIGGETRQPAMGWQSRRPPCLLSPLSRSTRLVIHHRTRSFGPLSRSLAHLGIPTAGAALSCPGLLLLLTSDHSLAFQLRLASPSLLPAVSSRSSTHLCCIPVTSSRRIHRRTVCSLHLVPQRPPDPALTTRPGPSPPPLVRRLIARPRTVRAIPPARL</sequence>
<dbReference type="AlphaFoldDB" id="A0A136IRG7"/>
<evidence type="ECO:0000313" key="2">
    <source>
        <dbReference type="EMBL" id="KXJ87532.1"/>
    </source>
</evidence>
<keyword evidence="3" id="KW-1185">Reference proteome</keyword>